<feature type="compositionally biased region" description="Pro residues" evidence="3">
    <location>
        <begin position="73"/>
        <end position="82"/>
    </location>
</feature>
<accession>A0ABR4D7Y0</accession>
<dbReference type="EMBL" id="JAZGUE010000005">
    <property type="protein sequence ID" value="KAL2266470.1"/>
    <property type="molecule type" value="Genomic_DNA"/>
</dbReference>
<evidence type="ECO:0000256" key="1">
    <source>
        <dbReference type="ARBA" id="ARBA00007768"/>
    </source>
</evidence>
<dbReference type="PANTHER" id="PTHR12598">
    <property type="entry name" value="COPPER HOMEOSTASIS PROTEIN CUTC"/>
    <property type="match status" value="1"/>
</dbReference>
<gene>
    <name evidence="4" type="ORF">VTJ83DRAFT_5822</name>
</gene>
<dbReference type="InterPro" id="IPR036822">
    <property type="entry name" value="CutC-like_dom_sf"/>
</dbReference>
<feature type="region of interest" description="Disordered" evidence="3">
    <location>
        <begin position="68"/>
        <end position="118"/>
    </location>
</feature>
<dbReference type="GeneID" id="98127109"/>
<protein>
    <recommendedName>
        <fullName evidence="2">Copper homeostasis protein cutC homolog</fullName>
    </recommendedName>
</protein>
<dbReference type="Gene3D" id="3.20.20.380">
    <property type="entry name" value="Copper homeostasis (CutC) domain"/>
    <property type="match status" value="1"/>
</dbReference>
<dbReference type="Proteomes" id="UP001600064">
    <property type="component" value="Unassembled WGS sequence"/>
</dbReference>
<comment type="caution">
    <text evidence="4">The sequence shown here is derived from an EMBL/GenBank/DDBJ whole genome shotgun (WGS) entry which is preliminary data.</text>
</comment>
<evidence type="ECO:0000313" key="4">
    <source>
        <dbReference type="EMBL" id="KAL2266470.1"/>
    </source>
</evidence>
<sequence>MERPRLEVPIFGPDAGVAAVRNGATRLELNRAGSYAEGGTTPTLDELRTLLDALRRAGLSRPAIRIMIRPSRFQPPPPPPPSSTSWYFSTPPPPPPPSSFPSTHPPSSSDGQPPLQDFIYTPQELGAMAGEMSAFLESSLLDPAYGDGFVFGVLRHAAELVATTRRHPIEEGQLQPQPQPPSPLALDIAVNRRLTNLADPFPCVLHRAVDELLSAAASDAAADAVGRGTECQIQKVWEDVLACGFEGVLTSGGLGSAAGNLEGLKAVLGAAGSVEAAGAHGDEAKRREVEVIVGGGVRRGNIRRLVEGLGPGLDRRKGQGEERVRARVWFHSSCLGAGEELDESEAWGLAEELTRLGVVLPDQSAQRFPRRDQAGGPPGAL</sequence>
<keyword evidence="5" id="KW-1185">Reference proteome</keyword>
<reference evidence="4 5" key="1">
    <citation type="journal article" date="2024" name="Commun. Biol.">
        <title>Comparative genomic analysis of thermophilic fungi reveals convergent evolutionary adaptations and gene losses.</title>
        <authorList>
            <person name="Steindorff A.S."/>
            <person name="Aguilar-Pontes M.V."/>
            <person name="Robinson A.J."/>
            <person name="Andreopoulos B."/>
            <person name="LaButti K."/>
            <person name="Kuo A."/>
            <person name="Mondo S."/>
            <person name="Riley R."/>
            <person name="Otillar R."/>
            <person name="Haridas S."/>
            <person name="Lipzen A."/>
            <person name="Grimwood J."/>
            <person name="Schmutz J."/>
            <person name="Clum A."/>
            <person name="Reid I.D."/>
            <person name="Moisan M.C."/>
            <person name="Butler G."/>
            <person name="Nguyen T.T.M."/>
            <person name="Dewar K."/>
            <person name="Conant G."/>
            <person name="Drula E."/>
            <person name="Henrissat B."/>
            <person name="Hansel C."/>
            <person name="Singer S."/>
            <person name="Hutchinson M.I."/>
            <person name="de Vries R.P."/>
            <person name="Natvig D.O."/>
            <person name="Powell A.J."/>
            <person name="Tsang A."/>
            <person name="Grigoriev I.V."/>
        </authorList>
    </citation>
    <scope>NUCLEOTIDE SEQUENCE [LARGE SCALE GENOMIC DNA]</scope>
    <source>
        <strain evidence="4 5">ATCC 22073</strain>
    </source>
</reference>
<feature type="compositionally biased region" description="Low complexity" evidence="3">
    <location>
        <begin position="100"/>
        <end position="109"/>
    </location>
</feature>
<evidence type="ECO:0000256" key="2">
    <source>
        <dbReference type="ARBA" id="ARBA00019014"/>
    </source>
</evidence>
<dbReference type="PANTHER" id="PTHR12598:SF0">
    <property type="entry name" value="COPPER HOMEOSTASIS PROTEIN CUTC HOMOLOG"/>
    <property type="match status" value="1"/>
</dbReference>
<proteinExistence type="inferred from homology"/>
<name>A0ABR4D7Y0_9PEZI</name>
<organism evidence="4 5">
    <name type="scientific">Remersonia thermophila</name>
    <dbReference type="NCBI Taxonomy" id="72144"/>
    <lineage>
        <taxon>Eukaryota</taxon>
        <taxon>Fungi</taxon>
        <taxon>Dikarya</taxon>
        <taxon>Ascomycota</taxon>
        <taxon>Pezizomycotina</taxon>
        <taxon>Sordariomycetes</taxon>
        <taxon>Sordariomycetidae</taxon>
        <taxon>Sordariales</taxon>
        <taxon>Sordariales incertae sedis</taxon>
        <taxon>Remersonia</taxon>
    </lineage>
</organism>
<evidence type="ECO:0000313" key="5">
    <source>
        <dbReference type="Proteomes" id="UP001600064"/>
    </source>
</evidence>
<dbReference type="SUPFAM" id="SSF110395">
    <property type="entry name" value="CutC-like"/>
    <property type="match status" value="1"/>
</dbReference>
<dbReference type="RefSeq" id="XP_070865197.1">
    <property type="nucleotide sequence ID" value="XM_071012465.1"/>
</dbReference>
<dbReference type="InterPro" id="IPR005627">
    <property type="entry name" value="CutC-like"/>
</dbReference>
<evidence type="ECO:0000256" key="3">
    <source>
        <dbReference type="SAM" id="MobiDB-lite"/>
    </source>
</evidence>
<feature type="compositionally biased region" description="Pro residues" evidence="3">
    <location>
        <begin position="90"/>
        <end position="99"/>
    </location>
</feature>
<comment type="similarity">
    <text evidence="1">Belongs to the CutC family.</text>
</comment>